<organism evidence="2">
    <name type="scientific">viral metagenome</name>
    <dbReference type="NCBI Taxonomy" id="1070528"/>
    <lineage>
        <taxon>unclassified sequences</taxon>
        <taxon>metagenomes</taxon>
        <taxon>organismal metagenomes</taxon>
    </lineage>
</organism>
<dbReference type="AlphaFoldDB" id="A0A6C0KCM9"/>
<feature type="region of interest" description="Disordered" evidence="1">
    <location>
        <begin position="118"/>
        <end position="158"/>
    </location>
</feature>
<proteinExistence type="predicted"/>
<dbReference type="Gene3D" id="4.10.1000.40">
    <property type="match status" value="1"/>
</dbReference>
<name>A0A6C0KCM9_9ZZZZ</name>
<dbReference type="EMBL" id="MN740841">
    <property type="protein sequence ID" value="QHU14500.1"/>
    <property type="molecule type" value="Genomic_DNA"/>
</dbReference>
<protein>
    <recommendedName>
        <fullName evidence="3">C3H1-type domain-containing protein</fullName>
    </recommendedName>
</protein>
<evidence type="ECO:0000313" key="2">
    <source>
        <dbReference type="EMBL" id="QHU14500.1"/>
    </source>
</evidence>
<accession>A0A6C0KCM9</accession>
<evidence type="ECO:0000256" key="1">
    <source>
        <dbReference type="SAM" id="MobiDB-lite"/>
    </source>
</evidence>
<evidence type="ECO:0008006" key="3">
    <source>
        <dbReference type="Google" id="ProtNLM"/>
    </source>
</evidence>
<reference evidence="2" key="1">
    <citation type="journal article" date="2020" name="Nature">
        <title>Giant virus diversity and host interactions through global metagenomics.</title>
        <authorList>
            <person name="Schulz F."/>
            <person name="Roux S."/>
            <person name="Paez-Espino D."/>
            <person name="Jungbluth S."/>
            <person name="Walsh D.A."/>
            <person name="Denef V.J."/>
            <person name="McMahon K.D."/>
            <person name="Konstantinidis K.T."/>
            <person name="Eloe-Fadrosh E.A."/>
            <person name="Kyrpides N.C."/>
            <person name="Woyke T."/>
        </authorList>
    </citation>
    <scope>NUCLEOTIDE SEQUENCE</scope>
    <source>
        <strain evidence="2">GVMAG-S-1102113-118</strain>
    </source>
</reference>
<sequence length="195" mass="22547">MTTFDNHKTKWCQNGQDCEFGKRCSYAHTMKELRRTKMCHMGDQCHNKMCTYAHNKSELTGPRDLRWTKMCRKMNCTSAMCTYAHSTDELVTSDSTEPMTVLKTPFAPKKRIDLGTRSYRPVTPTSPAPKQAAVGIPKPQAKKAQPKEIPEERLLEEDETYTMFQESLARYKKYLEENDLDDECSNLIFTLTQRA</sequence>